<evidence type="ECO:0000256" key="10">
    <source>
        <dbReference type="RuleBase" id="RU004387"/>
    </source>
</evidence>
<evidence type="ECO:0000256" key="1">
    <source>
        <dbReference type="ARBA" id="ARBA00001947"/>
    </source>
</evidence>
<reference evidence="11 12" key="1">
    <citation type="submission" date="2020-10" db="EMBL/GenBank/DDBJ databases">
        <title>ChiBAC.</title>
        <authorList>
            <person name="Zenner C."/>
            <person name="Hitch T.C.A."/>
            <person name="Clavel T."/>
        </authorList>
    </citation>
    <scope>NUCLEOTIDE SEQUENCE [LARGE SCALE GENOMIC DNA]</scope>
    <source>
        <strain evidence="11 12">DSM 109015</strain>
    </source>
</reference>
<evidence type="ECO:0000256" key="4">
    <source>
        <dbReference type="ARBA" id="ARBA00022670"/>
    </source>
</evidence>
<proteinExistence type="inferred from homology"/>
<dbReference type="PRINTS" id="PR00932">
    <property type="entry name" value="AMINO1PTASE"/>
</dbReference>
<keyword evidence="5 9" id="KW-0479">Metal-binding</keyword>
<comment type="caution">
    <text evidence="11">The sequence shown here is derived from an EMBL/GenBank/DDBJ whole genome shotgun (WGS) entry which is preliminary data.</text>
</comment>
<evidence type="ECO:0000256" key="9">
    <source>
        <dbReference type="RuleBase" id="RU004386"/>
    </source>
</evidence>
<dbReference type="PANTHER" id="PTHR28570">
    <property type="entry name" value="ASPARTYL AMINOPEPTIDASE"/>
    <property type="match status" value="1"/>
</dbReference>
<evidence type="ECO:0000313" key="11">
    <source>
        <dbReference type="EMBL" id="MBE5037940.1"/>
    </source>
</evidence>
<keyword evidence="4 9" id="KW-0645">Protease</keyword>
<dbReference type="EC" id="3.4.11.-" evidence="10"/>
<comment type="similarity">
    <text evidence="2 9">Belongs to the peptidase M18 family.</text>
</comment>
<keyword evidence="7 9" id="KW-0862">Zinc</keyword>
<dbReference type="PANTHER" id="PTHR28570:SF3">
    <property type="entry name" value="ASPARTYL AMINOPEPTIDASE"/>
    <property type="match status" value="1"/>
</dbReference>
<dbReference type="Gene3D" id="3.40.630.10">
    <property type="entry name" value="Zn peptidases"/>
    <property type="match status" value="1"/>
</dbReference>
<dbReference type="InterPro" id="IPR023358">
    <property type="entry name" value="Peptidase_M18_dom2"/>
</dbReference>
<evidence type="ECO:0000313" key="12">
    <source>
        <dbReference type="Proteomes" id="UP000768567"/>
    </source>
</evidence>
<protein>
    <recommendedName>
        <fullName evidence="10">M18 family aminopeptidase</fullName>
        <ecNumber evidence="10">3.4.11.-</ecNumber>
    </recommendedName>
</protein>
<keyword evidence="8 9" id="KW-0482">Metalloprotease</keyword>
<name>A0ABR9R462_9FIRM</name>
<dbReference type="EMBL" id="JADCKC010000002">
    <property type="protein sequence ID" value="MBE5037940.1"/>
    <property type="molecule type" value="Genomic_DNA"/>
</dbReference>
<keyword evidence="6 9" id="KW-0378">Hydrolase</keyword>
<evidence type="ECO:0000256" key="6">
    <source>
        <dbReference type="ARBA" id="ARBA00022801"/>
    </source>
</evidence>
<dbReference type="Proteomes" id="UP000768567">
    <property type="component" value="Unassembled WGS sequence"/>
</dbReference>
<gene>
    <name evidence="11" type="ORF">INF35_09105</name>
</gene>
<dbReference type="SUPFAM" id="SSF101821">
    <property type="entry name" value="Aminopeptidase/glucanase lid domain"/>
    <property type="match status" value="1"/>
</dbReference>
<dbReference type="Gene3D" id="2.30.250.10">
    <property type="entry name" value="Aminopeptidase i, Domain 2"/>
    <property type="match status" value="1"/>
</dbReference>
<sequence>MEPAQTLDRLFDFLRAGVTPWHAVAQAARWLEEAGYTRLEESDYWNLAPGGRYYVTRNGSSIVAWRVPEHAIGGWRMTISHSDNPGWRLKPAKSTAAGCERLPVEGYGGMIMPTWLDRPLGVAGRVLVRTEDGLDTRLVDIHRPVAVIPSLCIHFDRSCNSGHTYNAQVDMQPLYGPEGCKPIRTLVAEALGLPEEDMVDSELLLTTLQEPVRTGPDGEYYLSPRIDDLGCAAATLMGFLDADADCDSACAPVWAMLDNEEVGSSTRQGAQSSFVRDLFDRILDAIPHSGQGMARALANSFCLSADNAHATHPNFPEKSDPASPVRLGGGVVVKYNATQKYSTTAYSGAVFGEICRMAGVPVQRFANRADVPGGSTLGNLQANTVPVPTVDIGLPQLAMHSAVETAACADADAMRKAVGAFYRAHIRTLGDGRCTLEQTARTE</sequence>
<dbReference type="Pfam" id="PF02127">
    <property type="entry name" value="Peptidase_M18"/>
    <property type="match status" value="1"/>
</dbReference>
<evidence type="ECO:0000256" key="3">
    <source>
        <dbReference type="ARBA" id="ARBA00022438"/>
    </source>
</evidence>
<evidence type="ECO:0000256" key="2">
    <source>
        <dbReference type="ARBA" id="ARBA00008290"/>
    </source>
</evidence>
<dbReference type="InterPro" id="IPR001948">
    <property type="entry name" value="Peptidase_M18"/>
</dbReference>
<evidence type="ECO:0000256" key="5">
    <source>
        <dbReference type="ARBA" id="ARBA00022723"/>
    </source>
</evidence>
<evidence type="ECO:0000256" key="8">
    <source>
        <dbReference type="ARBA" id="ARBA00023049"/>
    </source>
</evidence>
<evidence type="ECO:0000256" key="7">
    <source>
        <dbReference type="ARBA" id="ARBA00022833"/>
    </source>
</evidence>
<keyword evidence="3 9" id="KW-0031">Aminopeptidase</keyword>
<comment type="cofactor">
    <cofactor evidence="1 10">
        <name>Zn(2+)</name>
        <dbReference type="ChEBI" id="CHEBI:29105"/>
    </cofactor>
</comment>
<dbReference type="RefSeq" id="WP_193501653.1">
    <property type="nucleotide sequence ID" value="NZ_JADCKC010000002.1"/>
</dbReference>
<dbReference type="GO" id="GO:0004177">
    <property type="term" value="F:aminopeptidase activity"/>
    <property type="evidence" value="ECO:0007669"/>
    <property type="project" value="UniProtKB-KW"/>
</dbReference>
<dbReference type="SUPFAM" id="SSF53187">
    <property type="entry name" value="Zn-dependent exopeptidases"/>
    <property type="match status" value="1"/>
</dbReference>
<accession>A0ABR9R462</accession>
<keyword evidence="12" id="KW-1185">Reference proteome</keyword>
<dbReference type="NCBIfam" id="NF002759">
    <property type="entry name" value="PRK02813.1"/>
    <property type="match status" value="1"/>
</dbReference>
<organism evidence="11 12">
    <name type="scientific">Gemmiger gallinarum</name>
    <dbReference type="NCBI Taxonomy" id="2779354"/>
    <lineage>
        <taxon>Bacteria</taxon>
        <taxon>Bacillati</taxon>
        <taxon>Bacillota</taxon>
        <taxon>Clostridia</taxon>
        <taxon>Eubacteriales</taxon>
        <taxon>Gemmiger</taxon>
    </lineage>
</organism>